<reference evidence="1 2" key="1">
    <citation type="submission" date="2020-07" db="EMBL/GenBank/DDBJ databases">
        <title>Sequencing the genomes of 1000 actinobacteria strains.</title>
        <authorList>
            <person name="Klenk H.-P."/>
        </authorList>
    </citation>
    <scope>NUCLEOTIDE SEQUENCE [LARGE SCALE GENOMIC DNA]</scope>
    <source>
        <strain evidence="1 2">DSM 18965</strain>
    </source>
</reference>
<accession>A0A7Y9F182</accession>
<proteinExistence type="predicted"/>
<protein>
    <recommendedName>
        <fullName evidence="3">Excreted virulence factor EspC, type VII ESX diderm</fullName>
    </recommendedName>
</protein>
<organism evidence="1 2">
    <name type="scientific">Nocardioides marinisabuli</name>
    <dbReference type="NCBI Taxonomy" id="419476"/>
    <lineage>
        <taxon>Bacteria</taxon>
        <taxon>Bacillati</taxon>
        <taxon>Actinomycetota</taxon>
        <taxon>Actinomycetes</taxon>
        <taxon>Propionibacteriales</taxon>
        <taxon>Nocardioidaceae</taxon>
        <taxon>Nocardioides</taxon>
    </lineage>
</organism>
<name>A0A7Y9F182_9ACTN</name>
<comment type="caution">
    <text evidence="1">The sequence shown here is derived from an EMBL/GenBank/DDBJ whole genome shotgun (WGS) entry which is preliminary data.</text>
</comment>
<evidence type="ECO:0000313" key="2">
    <source>
        <dbReference type="Proteomes" id="UP000516957"/>
    </source>
</evidence>
<evidence type="ECO:0008006" key="3">
    <source>
        <dbReference type="Google" id="ProtNLM"/>
    </source>
</evidence>
<gene>
    <name evidence="1" type="ORF">BKA08_001987</name>
</gene>
<dbReference type="RefSeq" id="WP_179615466.1">
    <property type="nucleotide sequence ID" value="NZ_CP059163.1"/>
</dbReference>
<dbReference type="EMBL" id="JACCBE010000001">
    <property type="protein sequence ID" value="NYD57749.1"/>
    <property type="molecule type" value="Genomic_DNA"/>
</dbReference>
<dbReference type="AlphaFoldDB" id="A0A7Y9F182"/>
<dbReference type="Proteomes" id="UP000516957">
    <property type="component" value="Unassembled WGS sequence"/>
</dbReference>
<sequence>MSVELRWSTADDITAGLERARTSIEECASSVPSGIDGGDVTALLLEMVAHLLEAAAEVSEGLLGASDNVRSAVAVLQSADRVSRETFTSGWW</sequence>
<evidence type="ECO:0000313" key="1">
    <source>
        <dbReference type="EMBL" id="NYD57749.1"/>
    </source>
</evidence>
<keyword evidence="2" id="KW-1185">Reference proteome</keyword>